<protein>
    <submittedName>
        <fullName evidence="4">Uncharacterized protein</fullName>
    </submittedName>
</protein>
<dbReference type="GO" id="GO:0006869">
    <property type="term" value="P:lipid transport"/>
    <property type="evidence" value="ECO:0007669"/>
    <property type="project" value="InterPro"/>
</dbReference>
<feature type="compositionally biased region" description="Polar residues" evidence="2">
    <location>
        <begin position="1"/>
        <end position="16"/>
    </location>
</feature>
<evidence type="ECO:0000313" key="5">
    <source>
        <dbReference type="Proteomes" id="UP000444721"/>
    </source>
</evidence>
<keyword evidence="3" id="KW-0472">Membrane</keyword>
<dbReference type="VEuPathDB" id="AmoebaDB:NF0054820"/>
<proteinExistence type="inferred from homology"/>
<sequence length="432" mass="48036">MEPSTINTQASQDFMNSQPQQQPQYQQTQQTQPHSQPQPQTQLSQPQQPKFQENDNNAEITYHQNTGGCYNPYDTYFNAQPNYQTLNPPTNPNYYQHSNQVYTEWYVNHNPPQPTTQQLQQGSSMYPVLPPLPPKKPMHLTTNSTQFQSLPEQQQQPSTQGFITTSTTITSQQHELLASIHVPQPNWEQNNRLRQLEEDAKKWLYQRLKVIEMLQSLVNDMNRVATKTTKTKIGGTATNIVGAGLLVGGIVAAPFTFGGSLLASTAGLGLVGAGTAVTVGSSIVEWKHAKKMAELIQVELEKDTQEMNEMLRKIYEYRSYDTYMEYRILNFDNSKVTVMQFVNALVGNGNSSRQVGCIGSGKLTHGNAGATSLASLLIKGAIPIVSIPVDVCLLVQESKRLNGKEPSKLASRVTPVIEALRMQTQLATGQIN</sequence>
<name>A0A6A5BLJ3_NAEFO</name>
<dbReference type="GeneID" id="68114374"/>
<evidence type="ECO:0000256" key="3">
    <source>
        <dbReference type="SAM" id="Phobius"/>
    </source>
</evidence>
<comment type="similarity">
    <text evidence="1">Belongs to the apolipoprotein L family.</text>
</comment>
<dbReference type="Pfam" id="PF05461">
    <property type="entry name" value="ApoL"/>
    <property type="match status" value="1"/>
</dbReference>
<organism evidence="4 5">
    <name type="scientific">Naegleria fowleri</name>
    <name type="common">Brain eating amoeba</name>
    <dbReference type="NCBI Taxonomy" id="5763"/>
    <lineage>
        <taxon>Eukaryota</taxon>
        <taxon>Discoba</taxon>
        <taxon>Heterolobosea</taxon>
        <taxon>Tetramitia</taxon>
        <taxon>Eutetramitia</taxon>
        <taxon>Vahlkampfiidae</taxon>
        <taxon>Naegleria</taxon>
    </lineage>
</organism>
<feature type="region of interest" description="Disordered" evidence="2">
    <location>
        <begin position="1"/>
        <end position="52"/>
    </location>
</feature>
<dbReference type="OrthoDB" id="10495022at2759"/>
<reference evidence="4 5" key="1">
    <citation type="journal article" date="2019" name="Sci. Rep.">
        <title>Nanopore sequencing improves the draft genome of the human pathogenic amoeba Naegleria fowleri.</title>
        <authorList>
            <person name="Liechti N."/>
            <person name="Schurch N."/>
            <person name="Bruggmann R."/>
            <person name="Wittwer M."/>
        </authorList>
    </citation>
    <scope>NUCLEOTIDE SEQUENCE [LARGE SCALE GENOMIC DNA]</scope>
    <source>
        <strain evidence="4 5">ATCC 30894</strain>
    </source>
</reference>
<evidence type="ECO:0000256" key="1">
    <source>
        <dbReference type="ARBA" id="ARBA00010090"/>
    </source>
</evidence>
<dbReference type="InterPro" id="IPR008405">
    <property type="entry name" value="ApoL"/>
</dbReference>
<keyword evidence="3" id="KW-0812">Transmembrane</keyword>
<dbReference type="RefSeq" id="XP_044558482.1">
    <property type="nucleotide sequence ID" value="XM_044710870.1"/>
</dbReference>
<dbReference type="Proteomes" id="UP000444721">
    <property type="component" value="Unassembled WGS sequence"/>
</dbReference>
<dbReference type="PANTHER" id="PTHR14096">
    <property type="entry name" value="APOLIPOPROTEIN L"/>
    <property type="match status" value="1"/>
</dbReference>
<dbReference type="GO" id="GO:0016020">
    <property type="term" value="C:membrane"/>
    <property type="evidence" value="ECO:0007669"/>
    <property type="project" value="TreeGrafter"/>
</dbReference>
<dbReference type="VEuPathDB" id="AmoebaDB:NfTy_009180"/>
<accession>A0A6A5BLJ3</accession>
<evidence type="ECO:0000256" key="2">
    <source>
        <dbReference type="SAM" id="MobiDB-lite"/>
    </source>
</evidence>
<keyword evidence="5" id="KW-1185">Reference proteome</keyword>
<feature type="compositionally biased region" description="Low complexity" evidence="2">
    <location>
        <begin position="17"/>
        <end position="49"/>
    </location>
</feature>
<dbReference type="GO" id="GO:0008289">
    <property type="term" value="F:lipid binding"/>
    <property type="evidence" value="ECO:0007669"/>
    <property type="project" value="InterPro"/>
</dbReference>
<keyword evidence="3" id="KW-1133">Transmembrane helix</keyword>
<dbReference type="VEuPathDB" id="AmoebaDB:FDP41_007156"/>
<feature type="transmembrane region" description="Helical" evidence="3">
    <location>
        <begin position="261"/>
        <end position="284"/>
    </location>
</feature>
<gene>
    <name evidence="4" type="ORF">FDP41_007156</name>
</gene>
<dbReference type="GO" id="GO:0042157">
    <property type="term" value="P:lipoprotein metabolic process"/>
    <property type="evidence" value="ECO:0007669"/>
    <property type="project" value="InterPro"/>
</dbReference>
<comment type="caution">
    <text evidence="4">The sequence shown here is derived from an EMBL/GenBank/DDBJ whole genome shotgun (WGS) entry which is preliminary data.</text>
</comment>
<dbReference type="EMBL" id="VFQX01000058">
    <property type="protein sequence ID" value="KAF0973769.1"/>
    <property type="molecule type" value="Genomic_DNA"/>
</dbReference>
<dbReference type="GO" id="GO:0005576">
    <property type="term" value="C:extracellular region"/>
    <property type="evidence" value="ECO:0007669"/>
    <property type="project" value="InterPro"/>
</dbReference>
<evidence type="ECO:0000313" key="4">
    <source>
        <dbReference type="EMBL" id="KAF0973769.1"/>
    </source>
</evidence>
<dbReference type="AlphaFoldDB" id="A0A6A5BLJ3"/>
<feature type="transmembrane region" description="Helical" evidence="3">
    <location>
        <begin position="233"/>
        <end position="255"/>
    </location>
</feature>
<dbReference type="PANTHER" id="PTHR14096:SF28">
    <property type="entry name" value="APOLIPOPROTEIN L, 1-RELATED"/>
    <property type="match status" value="1"/>
</dbReference>